<name>A0A840EV20_9FLAO</name>
<feature type="transmembrane region" description="Helical" evidence="1">
    <location>
        <begin position="96"/>
        <end position="121"/>
    </location>
</feature>
<keyword evidence="1" id="KW-0812">Transmembrane</keyword>
<proteinExistence type="predicted"/>
<evidence type="ECO:0000256" key="1">
    <source>
        <dbReference type="SAM" id="Phobius"/>
    </source>
</evidence>
<dbReference type="EMBL" id="JACIFO010000001">
    <property type="protein sequence ID" value="MBB4117934.1"/>
    <property type="molecule type" value="Genomic_DNA"/>
</dbReference>
<dbReference type="Proteomes" id="UP000553034">
    <property type="component" value="Unassembled WGS sequence"/>
</dbReference>
<gene>
    <name evidence="2" type="ORF">GGR32_000206</name>
</gene>
<evidence type="ECO:0000313" key="3">
    <source>
        <dbReference type="Proteomes" id="UP000553034"/>
    </source>
</evidence>
<dbReference type="Pfam" id="PF09858">
    <property type="entry name" value="DUF2085"/>
    <property type="match status" value="1"/>
</dbReference>
<dbReference type="RefSeq" id="WP_183475583.1">
    <property type="nucleotide sequence ID" value="NZ_JACIFO010000001.1"/>
</dbReference>
<comment type="caution">
    <text evidence="2">The sequence shown here is derived from an EMBL/GenBank/DDBJ whole genome shotgun (WGS) entry which is preliminary data.</text>
</comment>
<feature type="transmembrane region" description="Helical" evidence="1">
    <location>
        <begin position="64"/>
        <end position="84"/>
    </location>
</feature>
<organism evidence="2 3">
    <name type="scientific">Mesonia hippocampi</name>
    <dbReference type="NCBI Taxonomy" id="1628250"/>
    <lineage>
        <taxon>Bacteria</taxon>
        <taxon>Pseudomonadati</taxon>
        <taxon>Bacteroidota</taxon>
        <taxon>Flavobacteriia</taxon>
        <taxon>Flavobacteriales</taxon>
        <taxon>Flavobacteriaceae</taxon>
        <taxon>Mesonia</taxon>
    </lineage>
</organism>
<sequence length="122" mass="13865">MRKIKDFKLKGANLEFTYCHRKPERSFFWKGKQFPLCARCTGINLGYVVLPLFIFGVIKIPLLWTVLLIIPTYIDGAIQAYFNIESTNSRRFITGLMSGIGTMSLISIIGIYIGNLILTIIN</sequence>
<keyword evidence="1" id="KW-1133">Transmembrane helix</keyword>
<protein>
    <submittedName>
        <fullName evidence="2">Putative membrane protein</fullName>
    </submittedName>
</protein>
<keyword evidence="3" id="KW-1185">Reference proteome</keyword>
<dbReference type="InterPro" id="IPR019206">
    <property type="entry name" value="DUF2085_TM"/>
</dbReference>
<keyword evidence="1" id="KW-0472">Membrane</keyword>
<feature type="transmembrane region" description="Helical" evidence="1">
    <location>
        <begin position="36"/>
        <end position="58"/>
    </location>
</feature>
<reference evidence="2 3" key="1">
    <citation type="submission" date="2020-08" db="EMBL/GenBank/DDBJ databases">
        <title>Genomic Encyclopedia of Type Strains, Phase IV (KMG-IV): sequencing the most valuable type-strain genomes for metagenomic binning, comparative biology and taxonomic classification.</title>
        <authorList>
            <person name="Goeker M."/>
        </authorList>
    </citation>
    <scope>NUCLEOTIDE SEQUENCE [LARGE SCALE GENOMIC DNA]</scope>
    <source>
        <strain evidence="2 3">DSM 29568</strain>
    </source>
</reference>
<accession>A0A840EV20</accession>
<dbReference type="AlphaFoldDB" id="A0A840EV20"/>
<evidence type="ECO:0000313" key="2">
    <source>
        <dbReference type="EMBL" id="MBB4117934.1"/>
    </source>
</evidence>